<dbReference type="Proteomes" id="UP001054945">
    <property type="component" value="Unassembled WGS sequence"/>
</dbReference>
<dbReference type="EMBL" id="BPLR01015643">
    <property type="protein sequence ID" value="GIY77560.1"/>
    <property type="molecule type" value="Genomic_DNA"/>
</dbReference>
<name>A0AAV4W443_CAEEX</name>
<feature type="region of interest" description="Disordered" evidence="1">
    <location>
        <begin position="1"/>
        <end position="38"/>
    </location>
</feature>
<evidence type="ECO:0000313" key="2">
    <source>
        <dbReference type="EMBL" id="GIY77560.1"/>
    </source>
</evidence>
<keyword evidence="3" id="KW-1185">Reference proteome</keyword>
<sequence>MSDPSGPTSSVEPVQALSNFAASPDSAHSPIGHRTRQQSKIKHFTSAGHDQDVINTVSELVSAVSCVPPNVSPVVCSRTKALDNFEACLNSSFSPVCHRTRRQLANREIFSVQSEIDSSPIPCDFSNVSQLVESAIL</sequence>
<dbReference type="AlphaFoldDB" id="A0AAV4W443"/>
<gene>
    <name evidence="2" type="ORF">CEXT_360541</name>
</gene>
<accession>A0AAV4W443</accession>
<feature type="compositionally biased region" description="Polar residues" evidence="1">
    <location>
        <begin position="1"/>
        <end position="21"/>
    </location>
</feature>
<reference evidence="2 3" key="1">
    <citation type="submission" date="2021-06" db="EMBL/GenBank/DDBJ databases">
        <title>Caerostris extrusa draft genome.</title>
        <authorList>
            <person name="Kono N."/>
            <person name="Arakawa K."/>
        </authorList>
    </citation>
    <scope>NUCLEOTIDE SEQUENCE [LARGE SCALE GENOMIC DNA]</scope>
</reference>
<evidence type="ECO:0000313" key="3">
    <source>
        <dbReference type="Proteomes" id="UP001054945"/>
    </source>
</evidence>
<evidence type="ECO:0000256" key="1">
    <source>
        <dbReference type="SAM" id="MobiDB-lite"/>
    </source>
</evidence>
<proteinExistence type="predicted"/>
<comment type="caution">
    <text evidence="2">The sequence shown here is derived from an EMBL/GenBank/DDBJ whole genome shotgun (WGS) entry which is preliminary data.</text>
</comment>
<protein>
    <submittedName>
        <fullName evidence="2">Uncharacterized protein</fullName>
    </submittedName>
</protein>
<organism evidence="2 3">
    <name type="scientific">Caerostris extrusa</name>
    <name type="common">Bark spider</name>
    <name type="synonym">Caerostris bankana</name>
    <dbReference type="NCBI Taxonomy" id="172846"/>
    <lineage>
        <taxon>Eukaryota</taxon>
        <taxon>Metazoa</taxon>
        <taxon>Ecdysozoa</taxon>
        <taxon>Arthropoda</taxon>
        <taxon>Chelicerata</taxon>
        <taxon>Arachnida</taxon>
        <taxon>Araneae</taxon>
        <taxon>Araneomorphae</taxon>
        <taxon>Entelegynae</taxon>
        <taxon>Araneoidea</taxon>
        <taxon>Araneidae</taxon>
        <taxon>Caerostris</taxon>
    </lineage>
</organism>